<dbReference type="OrthoDB" id="2363873at2759"/>
<dbReference type="GO" id="GO:0005739">
    <property type="term" value="C:mitochondrion"/>
    <property type="evidence" value="ECO:0007669"/>
    <property type="project" value="UniProtKB-SubCell"/>
</dbReference>
<dbReference type="STRING" id="329885.A0A4U0URW6"/>
<evidence type="ECO:0000256" key="12">
    <source>
        <dbReference type="ARBA" id="ARBA00023128"/>
    </source>
</evidence>
<keyword evidence="12" id="KW-0496">Mitochondrion</keyword>
<organism evidence="14 15">
    <name type="scientific">Friedmanniomyces endolithicus</name>
    <dbReference type="NCBI Taxonomy" id="329885"/>
    <lineage>
        <taxon>Eukaryota</taxon>
        <taxon>Fungi</taxon>
        <taxon>Dikarya</taxon>
        <taxon>Ascomycota</taxon>
        <taxon>Pezizomycotina</taxon>
        <taxon>Dothideomycetes</taxon>
        <taxon>Dothideomycetidae</taxon>
        <taxon>Mycosphaerellales</taxon>
        <taxon>Teratosphaeriaceae</taxon>
        <taxon>Friedmanniomyces</taxon>
    </lineage>
</organism>
<evidence type="ECO:0000256" key="6">
    <source>
        <dbReference type="ARBA" id="ARBA00022496"/>
    </source>
</evidence>
<dbReference type="GO" id="GO:0004322">
    <property type="term" value="F:ferroxidase activity"/>
    <property type="evidence" value="ECO:0007669"/>
    <property type="project" value="UniProtKB-EC"/>
</dbReference>
<keyword evidence="8" id="KW-0809">Transit peptide</keyword>
<dbReference type="SMART" id="SM01219">
    <property type="entry name" value="Frataxin_Cyay"/>
    <property type="match status" value="1"/>
</dbReference>
<dbReference type="InterPro" id="IPR036524">
    <property type="entry name" value="Frataxin/CyaY_sf"/>
</dbReference>
<evidence type="ECO:0000256" key="2">
    <source>
        <dbReference type="ARBA" id="ARBA00008183"/>
    </source>
</evidence>
<comment type="similarity">
    <text evidence="2">Belongs to the frataxin family.</text>
</comment>
<keyword evidence="11" id="KW-0406">Ion transport</keyword>
<comment type="catalytic activity">
    <reaction evidence="13">
        <text>4 Fe(2+) + O2 + 4 H(+) = 4 Fe(3+) + 2 H2O</text>
        <dbReference type="Rhea" id="RHEA:11148"/>
        <dbReference type="ChEBI" id="CHEBI:15377"/>
        <dbReference type="ChEBI" id="CHEBI:15378"/>
        <dbReference type="ChEBI" id="CHEBI:15379"/>
        <dbReference type="ChEBI" id="CHEBI:29033"/>
        <dbReference type="ChEBI" id="CHEBI:29034"/>
        <dbReference type="EC" id="1.16.3.1"/>
    </reaction>
</comment>
<dbReference type="Proteomes" id="UP000310066">
    <property type="component" value="Unassembled WGS sequence"/>
</dbReference>
<proteinExistence type="inferred from homology"/>
<dbReference type="InterPro" id="IPR023198">
    <property type="entry name" value="PGP-like_dom2"/>
</dbReference>
<dbReference type="AlphaFoldDB" id="A0A4U0URW6"/>
<evidence type="ECO:0000256" key="5">
    <source>
        <dbReference type="ARBA" id="ARBA00022448"/>
    </source>
</evidence>
<evidence type="ECO:0000313" key="15">
    <source>
        <dbReference type="Proteomes" id="UP000310066"/>
    </source>
</evidence>
<dbReference type="GO" id="GO:0008199">
    <property type="term" value="F:ferric iron binding"/>
    <property type="evidence" value="ECO:0007669"/>
    <property type="project" value="InterPro"/>
</dbReference>
<keyword evidence="6" id="KW-0410">Iron transport</keyword>
<dbReference type="GO" id="GO:0016226">
    <property type="term" value="P:iron-sulfur cluster assembly"/>
    <property type="evidence" value="ECO:0007669"/>
    <property type="project" value="InterPro"/>
</dbReference>
<evidence type="ECO:0000313" key="14">
    <source>
        <dbReference type="EMBL" id="TKA37776.1"/>
    </source>
</evidence>
<dbReference type="InterPro" id="IPR006439">
    <property type="entry name" value="HAD-SF_hydro_IA"/>
</dbReference>
<evidence type="ECO:0000256" key="8">
    <source>
        <dbReference type="ARBA" id="ARBA00022946"/>
    </source>
</evidence>
<dbReference type="InterPro" id="IPR036412">
    <property type="entry name" value="HAD-like_sf"/>
</dbReference>
<evidence type="ECO:0000256" key="10">
    <source>
        <dbReference type="ARBA" id="ARBA00023004"/>
    </source>
</evidence>
<dbReference type="SUPFAM" id="SSF55387">
    <property type="entry name" value="Frataxin/Nqo15-like"/>
    <property type="match status" value="1"/>
</dbReference>
<evidence type="ECO:0000256" key="13">
    <source>
        <dbReference type="ARBA" id="ARBA00047990"/>
    </source>
</evidence>
<dbReference type="Gene3D" id="1.10.150.240">
    <property type="entry name" value="Putative phosphatase, domain 2"/>
    <property type="match status" value="1"/>
</dbReference>
<dbReference type="PANTHER" id="PTHR43316:SF4">
    <property type="entry name" value="ACID DEHALOGENASE, PUTATIVE (AFU_ORTHOLOGUE AFUA_8G05870)-RELATED"/>
    <property type="match status" value="1"/>
</dbReference>
<sequence>MPKSASFDVLGTCFDFTPTIDIIRERLGDKLKAINVDPKTLFFSWFFAAQRDFTYTSIAGSYTPIAKILKLTFKRACMVVDLPADQVNDEDVAAVMDCVTKLSPRKGLKECFDGLREAGWDVYAVTNGGKQTSLKYYELASIELDADHLLSCDDIKVAKPDARVYEAAHQHLTSRGVGKEGDGERWFVAAHAWDLIAARKAGFKTAWVAHEEHDPVTEVFGKFDVYAKDFEELLAKMKALFTCNLEPHPEAGVHADLSDEEYHLHADRYMERLQEQAEELQEGREDAGVLSITLPPNGTYIVNKQPTNKQIWLSSPLSGPKRYDWVVSGESMHQKEGGGVGDWVYVRDGTRLSALLRKEIGVSVDLSDDGDATKRASVDPVE</sequence>
<dbReference type="InterPro" id="IPR051540">
    <property type="entry name" value="S-2-haloacid_dehalogenase"/>
</dbReference>
<dbReference type="InterPro" id="IPR002908">
    <property type="entry name" value="Frataxin/CyaY"/>
</dbReference>
<dbReference type="InterPro" id="IPR017789">
    <property type="entry name" value="Frataxin"/>
</dbReference>
<keyword evidence="5" id="KW-0813">Transport</keyword>
<dbReference type="Pfam" id="PF00702">
    <property type="entry name" value="Hydrolase"/>
    <property type="match status" value="1"/>
</dbReference>
<reference evidence="14 15" key="1">
    <citation type="submission" date="2017-03" db="EMBL/GenBank/DDBJ databases">
        <title>Genomes of endolithic fungi from Antarctica.</title>
        <authorList>
            <person name="Coleine C."/>
            <person name="Masonjones S."/>
            <person name="Stajich J.E."/>
        </authorList>
    </citation>
    <scope>NUCLEOTIDE SEQUENCE [LARGE SCALE GENOMIC DNA]</scope>
    <source>
        <strain evidence="14 15">CCFEE 5311</strain>
    </source>
</reference>
<dbReference type="NCBIfam" id="TIGR03422">
    <property type="entry name" value="mito_frataxin"/>
    <property type="match status" value="1"/>
</dbReference>
<dbReference type="InterPro" id="IPR023214">
    <property type="entry name" value="HAD_sf"/>
</dbReference>
<dbReference type="SUPFAM" id="SSF56784">
    <property type="entry name" value="HAD-like"/>
    <property type="match status" value="1"/>
</dbReference>
<dbReference type="GO" id="GO:0016791">
    <property type="term" value="F:phosphatase activity"/>
    <property type="evidence" value="ECO:0007669"/>
    <property type="project" value="UniProtKB-ARBA"/>
</dbReference>
<dbReference type="PRINTS" id="PR00413">
    <property type="entry name" value="HADHALOGNASE"/>
</dbReference>
<evidence type="ECO:0000256" key="7">
    <source>
        <dbReference type="ARBA" id="ARBA00022801"/>
    </source>
</evidence>
<dbReference type="EC" id="1.16.3.1" evidence="3"/>
<evidence type="ECO:0000256" key="11">
    <source>
        <dbReference type="ARBA" id="ARBA00023065"/>
    </source>
</evidence>
<protein>
    <recommendedName>
        <fullName evidence="3">ferroxidase</fullName>
        <ecNumber evidence="3">1.16.3.1</ecNumber>
    </recommendedName>
</protein>
<dbReference type="PROSITE" id="PS50810">
    <property type="entry name" value="FRATAXIN_2"/>
    <property type="match status" value="1"/>
</dbReference>
<dbReference type="Gene3D" id="3.40.50.1000">
    <property type="entry name" value="HAD superfamily/HAD-like"/>
    <property type="match status" value="1"/>
</dbReference>
<dbReference type="PANTHER" id="PTHR43316">
    <property type="entry name" value="HYDROLASE, HALOACID DELAHOGENASE-RELATED"/>
    <property type="match status" value="1"/>
</dbReference>
<dbReference type="Gene3D" id="3.30.920.10">
    <property type="entry name" value="Frataxin/CyaY"/>
    <property type="match status" value="1"/>
</dbReference>
<dbReference type="Pfam" id="PF01491">
    <property type="entry name" value="Frataxin_Cyay"/>
    <property type="match status" value="1"/>
</dbReference>
<keyword evidence="7" id="KW-0378">Hydrolase</keyword>
<keyword evidence="4" id="KW-0409">Iron storage</keyword>
<comment type="caution">
    <text evidence="14">The sequence shown here is derived from an EMBL/GenBank/DDBJ whole genome shotgun (WGS) entry which is preliminary data.</text>
</comment>
<gene>
    <name evidence="14" type="ORF">B0A54_09778</name>
</gene>
<keyword evidence="10" id="KW-0408">Iron</keyword>
<evidence type="ECO:0000256" key="9">
    <source>
        <dbReference type="ARBA" id="ARBA00023002"/>
    </source>
</evidence>
<name>A0A4U0URW6_9PEZI</name>
<dbReference type="GO" id="GO:0006826">
    <property type="term" value="P:iron ion transport"/>
    <property type="evidence" value="ECO:0007669"/>
    <property type="project" value="UniProtKB-KW"/>
</dbReference>
<comment type="subcellular location">
    <subcellularLocation>
        <location evidence="1">Mitochondrion</location>
    </subcellularLocation>
</comment>
<accession>A0A4U0URW6</accession>
<keyword evidence="9" id="KW-0560">Oxidoreductase</keyword>
<evidence type="ECO:0000256" key="3">
    <source>
        <dbReference type="ARBA" id="ARBA00013107"/>
    </source>
</evidence>
<evidence type="ECO:0000256" key="4">
    <source>
        <dbReference type="ARBA" id="ARBA00022434"/>
    </source>
</evidence>
<dbReference type="EMBL" id="NAJP01000049">
    <property type="protein sequence ID" value="TKA37776.1"/>
    <property type="molecule type" value="Genomic_DNA"/>
</dbReference>
<evidence type="ECO:0000256" key="1">
    <source>
        <dbReference type="ARBA" id="ARBA00004173"/>
    </source>
</evidence>
<dbReference type="GO" id="GO:0006879">
    <property type="term" value="P:intracellular iron ion homeostasis"/>
    <property type="evidence" value="ECO:0007669"/>
    <property type="project" value="UniProtKB-KW"/>
</dbReference>